<dbReference type="Proteomes" id="UP000887575">
    <property type="component" value="Unassembled WGS sequence"/>
</dbReference>
<keyword evidence="5 9" id="KW-0238">DNA-binding</keyword>
<organism evidence="12 13">
    <name type="scientific">Mesorhabditis belari</name>
    <dbReference type="NCBI Taxonomy" id="2138241"/>
    <lineage>
        <taxon>Eukaryota</taxon>
        <taxon>Metazoa</taxon>
        <taxon>Ecdysozoa</taxon>
        <taxon>Nematoda</taxon>
        <taxon>Chromadorea</taxon>
        <taxon>Rhabditida</taxon>
        <taxon>Rhabditina</taxon>
        <taxon>Rhabditomorpha</taxon>
        <taxon>Rhabditoidea</taxon>
        <taxon>Rhabditidae</taxon>
        <taxon>Mesorhabditinae</taxon>
        <taxon>Mesorhabditis</taxon>
    </lineage>
</organism>
<reference evidence="13" key="1">
    <citation type="submission" date="2024-02" db="UniProtKB">
        <authorList>
            <consortium name="WormBaseParasite"/>
        </authorList>
    </citation>
    <scope>IDENTIFICATION</scope>
</reference>
<dbReference type="InterPro" id="IPR013088">
    <property type="entry name" value="Znf_NHR/GATA"/>
</dbReference>
<dbReference type="Gene3D" id="3.30.50.10">
    <property type="entry name" value="Erythroid Transcription Factor GATA-1, subunit A"/>
    <property type="match status" value="1"/>
</dbReference>
<keyword evidence="3 9" id="KW-0862">Zinc</keyword>
<keyword evidence="2 9" id="KW-0863">Zinc-finger</keyword>
<keyword evidence="1 9" id="KW-0479">Metal-binding</keyword>
<dbReference type="PANTHER" id="PTHR47630:SF6">
    <property type="entry name" value="NUCLEAR HORMONE RECEPTOR FAMILY"/>
    <property type="match status" value="1"/>
</dbReference>
<dbReference type="WBParaSite" id="MBELARI_LOCUS16441">
    <property type="protein sequence ID" value="MBELARI_LOCUS16441"/>
    <property type="gene ID" value="MBELARI_LOCUS16441"/>
</dbReference>
<dbReference type="InterPro" id="IPR052499">
    <property type="entry name" value="C.elegans_NHRs"/>
</dbReference>
<evidence type="ECO:0000313" key="13">
    <source>
        <dbReference type="WBParaSite" id="MBELARI_LOCUS16441"/>
    </source>
</evidence>
<dbReference type="AlphaFoldDB" id="A0AAF3EQS1"/>
<sequence>MPVDCRVCTNPKGVFRYYGASVCAPCKVFFLRAVQHGDKYVCQRDGHCPVTPERWTKICRACRFQKCLAVKMDPKAVGISRSKEKLKRINSTELTTTTKMIKREILDDDTPCISEDFFSIPSPPDLLDMESQALTLTTKQRQPKIEILLPSTAIGFDFLNFLKGDNFPEIVSKLVELENKCYADTQPFFEDSTVLNDNLDVPLHVAMNDPLRLGMRTPLDWLSHEQLLPSMVDAIKRQYCRLTVYYIDWLRAIPDLQMMTQSDQMKIISTQLCKILLTTMMYQTYKSKSPGIAFSCGRHYIAGENKKAGVGHEFDYFLDRLAQYGHEKVISVFRDTNITIDEFCLLKMIAFWSGGFQITDDGMAIVRSARHRYEQILVSHINEKYPYLTKEGRAMRLQKLIGLQPCFETMGIFDNTYVQRMIMMDIGGFRAQITYDVHLREY</sequence>
<dbReference type="GO" id="GO:0005634">
    <property type="term" value="C:nucleus"/>
    <property type="evidence" value="ECO:0007669"/>
    <property type="project" value="UniProtKB-SubCell"/>
</dbReference>
<dbReference type="Pfam" id="PF00105">
    <property type="entry name" value="zf-C4"/>
    <property type="match status" value="1"/>
</dbReference>
<feature type="domain" description="Nuclear receptor" evidence="10">
    <location>
        <begin position="2"/>
        <end position="79"/>
    </location>
</feature>
<keyword evidence="4 9" id="KW-0805">Transcription regulation</keyword>
<protein>
    <submittedName>
        <fullName evidence="13">Uncharacterized protein</fullName>
    </submittedName>
</protein>
<dbReference type="PROSITE" id="PS51843">
    <property type="entry name" value="NR_LBD"/>
    <property type="match status" value="1"/>
</dbReference>
<dbReference type="PANTHER" id="PTHR47630">
    <property type="entry name" value="NUCLEAR HORMONE RECEPTOR FAMILY-RELATED-RELATED"/>
    <property type="match status" value="1"/>
</dbReference>
<proteinExistence type="inferred from homology"/>
<evidence type="ECO:0000256" key="7">
    <source>
        <dbReference type="ARBA" id="ARBA00023170"/>
    </source>
</evidence>
<evidence type="ECO:0000256" key="2">
    <source>
        <dbReference type="ARBA" id="ARBA00022771"/>
    </source>
</evidence>
<dbReference type="PROSITE" id="PS00031">
    <property type="entry name" value="NUCLEAR_REC_DBD_1"/>
    <property type="match status" value="1"/>
</dbReference>
<evidence type="ECO:0000256" key="5">
    <source>
        <dbReference type="ARBA" id="ARBA00023125"/>
    </source>
</evidence>
<dbReference type="Pfam" id="PF00104">
    <property type="entry name" value="Hormone_recep"/>
    <property type="match status" value="1"/>
</dbReference>
<keyword evidence="7 9" id="KW-0675">Receptor</keyword>
<dbReference type="SUPFAM" id="SSF57716">
    <property type="entry name" value="Glucocorticoid receptor-like (DNA-binding domain)"/>
    <property type="match status" value="1"/>
</dbReference>
<evidence type="ECO:0000256" key="9">
    <source>
        <dbReference type="RuleBase" id="RU004334"/>
    </source>
</evidence>
<evidence type="ECO:0000256" key="4">
    <source>
        <dbReference type="ARBA" id="ARBA00023015"/>
    </source>
</evidence>
<evidence type="ECO:0000259" key="10">
    <source>
        <dbReference type="PROSITE" id="PS51030"/>
    </source>
</evidence>
<evidence type="ECO:0000256" key="6">
    <source>
        <dbReference type="ARBA" id="ARBA00023163"/>
    </source>
</evidence>
<keyword evidence="6 9" id="KW-0804">Transcription</keyword>
<comment type="similarity">
    <text evidence="9">Belongs to the nuclear hormone receptor family.</text>
</comment>
<comment type="subcellular location">
    <subcellularLocation>
        <location evidence="9">Nucleus</location>
    </subcellularLocation>
</comment>
<evidence type="ECO:0000256" key="1">
    <source>
        <dbReference type="ARBA" id="ARBA00022723"/>
    </source>
</evidence>
<dbReference type="InterPro" id="IPR035500">
    <property type="entry name" value="NHR-like_dom_sf"/>
</dbReference>
<feature type="domain" description="NR LBD" evidence="11">
    <location>
        <begin position="166"/>
        <end position="442"/>
    </location>
</feature>
<name>A0AAF3EQS1_9BILA</name>
<keyword evidence="8 9" id="KW-0539">Nucleus</keyword>
<dbReference type="InterPro" id="IPR001628">
    <property type="entry name" value="Znf_hrmn_rcpt"/>
</dbReference>
<dbReference type="SMART" id="SM00399">
    <property type="entry name" value="ZnF_C4"/>
    <property type="match status" value="1"/>
</dbReference>
<dbReference type="GO" id="GO:0008270">
    <property type="term" value="F:zinc ion binding"/>
    <property type="evidence" value="ECO:0007669"/>
    <property type="project" value="UniProtKB-KW"/>
</dbReference>
<evidence type="ECO:0000256" key="3">
    <source>
        <dbReference type="ARBA" id="ARBA00022833"/>
    </source>
</evidence>
<dbReference type="SMART" id="SM00430">
    <property type="entry name" value="HOLI"/>
    <property type="match status" value="1"/>
</dbReference>
<evidence type="ECO:0000256" key="8">
    <source>
        <dbReference type="ARBA" id="ARBA00023242"/>
    </source>
</evidence>
<evidence type="ECO:0000259" key="11">
    <source>
        <dbReference type="PROSITE" id="PS51843"/>
    </source>
</evidence>
<dbReference type="PROSITE" id="PS51030">
    <property type="entry name" value="NUCLEAR_REC_DBD_2"/>
    <property type="match status" value="1"/>
</dbReference>
<dbReference type="SUPFAM" id="SSF48508">
    <property type="entry name" value="Nuclear receptor ligand-binding domain"/>
    <property type="match status" value="1"/>
</dbReference>
<dbReference type="GO" id="GO:0003700">
    <property type="term" value="F:DNA-binding transcription factor activity"/>
    <property type="evidence" value="ECO:0007669"/>
    <property type="project" value="InterPro"/>
</dbReference>
<dbReference type="InterPro" id="IPR000536">
    <property type="entry name" value="Nucl_hrmn_rcpt_lig-bd"/>
</dbReference>
<dbReference type="Gene3D" id="1.10.565.10">
    <property type="entry name" value="Retinoid X Receptor"/>
    <property type="match status" value="1"/>
</dbReference>
<keyword evidence="12" id="KW-1185">Reference proteome</keyword>
<accession>A0AAF3EQS1</accession>
<dbReference type="GO" id="GO:0043565">
    <property type="term" value="F:sequence-specific DNA binding"/>
    <property type="evidence" value="ECO:0007669"/>
    <property type="project" value="InterPro"/>
</dbReference>
<evidence type="ECO:0000313" key="12">
    <source>
        <dbReference type="Proteomes" id="UP000887575"/>
    </source>
</evidence>